<dbReference type="InterPro" id="IPR006664">
    <property type="entry name" value="OMP_bac"/>
</dbReference>
<evidence type="ECO:0000256" key="8">
    <source>
        <dbReference type="HAMAP-Rule" id="MF_02204"/>
    </source>
</evidence>
<dbReference type="InterPro" id="IPR006665">
    <property type="entry name" value="OmpA-like"/>
</dbReference>
<keyword evidence="3 8" id="KW-0472">Membrane</keyword>
<comment type="similarity">
    <text evidence="8">Belongs to the Pal lipoprotein family.</text>
</comment>
<dbReference type="HAMAP" id="MF_02204">
    <property type="entry name" value="Pal"/>
    <property type="match status" value="1"/>
</dbReference>
<dbReference type="PRINTS" id="PR01021">
    <property type="entry name" value="OMPADOMAIN"/>
</dbReference>
<evidence type="ECO:0000256" key="4">
    <source>
        <dbReference type="ARBA" id="ARBA00023139"/>
    </source>
</evidence>
<evidence type="ECO:0000313" key="12">
    <source>
        <dbReference type="EMBL" id="AAZ98158.1"/>
    </source>
</evidence>
<dbReference type="PANTHER" id="PTHR30329">
    <property type="entry name" value="STATOR ELEMENT OF FLAGELLAR MOTOR COMPLEX"/>
    <property type="match status" value="1"/>
</dbReference>
<evidence type="ECO:0000256" key="1">
    <source>
        <dbReference type="ARBA" id="ARBA00022618"/>
    </source>
</evidence>
<dbReference type="PROSITE" id="PS51257">
    <property type="entry name" value="PROKAR_LIPOPROTEIN"/>
    <property type="match status" value="1"/>
</dbReference>
<keyword evidence="4 8" id="KW-0564">Palmitate</keyword>
<dbReference type="GO" id="GO:0009279">
    <property type="term" value="C:cell outer membrane"/>
    <property type="evidence" value="ECO:0007669"/>
    <property type="project" value="UniProtKB-SubCell"/>
</dbReference>
<accession>Q3SGT5</accession>
<comment type="subunit">
    <text evidence="8">The Tol-Pal system is composed of five core proteins: the inner membrane proteins TolA, TolQ and TolR, the periplasmic protein TolB and the outer membrane protein Pal. They form a network linking the inner and outer membranes and the peptidoglycan layer.</text>
</comment>
<proteinExistence type="inferred from homology"/>
<evidence type="ECO:0000256" key="9">
    <source>
        <dbReference type="SAM" id="MobiDB-lite"/>
    </source>
</evidence>
<evidence type="ECO:0000256" key="7">
    <source>
        <dbReference type="ARBA" id="ARBA00023306"/>
    </source>
</evidence>
<dbReference type="RefSeq" id="WP_011312717.1">
    <property type="nucleotide sequence ID" value="NC_007404.1"/>
</dbReference>
<evidence type="ECO:0000256" key="2">
    <source>
        <dbReference type="ARBA" id="ARBA00022729"/>
    </source>
</evidence>
<sequence length="188" mass="19869">MKKIAIPVLLALVLSACGTTGSKDATVEDRTGGSSVTTVDKVGAGAESTGVDGAGVEGSALPGDQAAGDPRKEPANALSKRSVFFDFDSFVVKDEYRPVLEAHAGYLASKRDARITLQGNADERGSREYNLALGQKRAEAVRKALAVLGVSDAQMEAISFGEEKPRNEADTEEAYAENRRTDIVYGDE</sequence>
<keyword evidence="1 8" id="KW-0132">Cell division</keyword>
<dbReference type="OrthoDB" id="9809164at2"/>
<dbReference type="PANTHER" id="PTHR30329:SF21">
    <property type="entry name" value="LIPOPROTEIN YIAD-RELATED"/>
    <property type="match status" value="1"/>
</dbReference>
<comment type="subcellular location">
    <subcellularLocation>
        <location evidence="8">Cell outer membrane</location>
        <topology evidence="8">Lipid-anchor</topology>
    </subcellularLocation>
</comment>
<dbReference type="KEGG" id="tbd:Tbd_2205"/>
<keyword evidence="7 8" id="KW-0131">Cell cycle</keyword>
<keyword evidence="5 8" id="KW-0998">Cell outer membrane</keyword>
<keyword evidence="13" id="KW-1185">Reference proteome</keyword>
<name>Q3SGT5_THIDA</name>
<feature type="region of interest" description="Disordered" evidence="9">
    <location>
        <begin position="161"/>
        <end position="188"/>
    </location>
</feature>
<evidence type="ECO:0000256" key="6">
    <source>
        <dbReference type="ARBA" id="ARBA00023288"/>
    </source>
</evidence>
<evidence type="ECO:0000259" key="11">
    <source>
        <dbReference type="PROSITE" id="PS51123"/>
    </source>
</evidence>
<dbReference type="SUPFAM" id="SSF103088">
    <property type="entry name" value="OmpA-like"/>
    <property type="match status" value="1"/>
</dbReference>
<dbReference type="Gene3D" id="3.30.1330.60">
    <property type="entry name" value="OmpA-like domain"/>
    <property type="match status" value="1"/>
</dbReference>
<dbReference type="Pfam" id="PF00691">
    <property type="entry name" value="OmpA"/>
    <property type="match status" value="1"/>
</dbReference>
<evidence type="ECO:0000256" key="10">
    <source>
        <dbReference type="SAM" id="SignalP"/>
    </source>
</evidence>
<keyword evidence="6 8" id="KW-0449">Lipoprotein</keyword>
<dbReference type="CDD" id="cd07185">
    <property type="entry name" value="OmpA_C-like"/>
    <property type="match status" value="1"/>
</dbReference>
<dbReference type="PROSITE" id="PS51123">
    <property type="entry name" value="OMPA_2"/>
    <property type="match status" value="1"/>
</dbReference>
<dbReference type="eggNOG" id="COG2885">
    <property type="taxonomic scope" value="Bacteria"/>
</dbReference>
<keyword evidence="2 8" id="KW-0732">Signal</keyword>
<dbReference type="InterPro" id="IPR050330">
    <property type="entry name" value="Bact_OuterMem_StrucFunc"/>
</dbReference>
<dbReference type="Proteomes" id="UP000008291">
    <property type="component" value="Chromosome"/>
</dbReference>
<organism evidence="12 13">
    <name type="scientific">Thiobacillus denitrificans (strain ATCC 25259 / T1)</name>
    <dbReference type="NCBI Taxonomy" id="292415"/>
    <lineage>
        <taxon>Bacteria</taxon>
        <taxon>Pseudomonadati</taxon>
        <taxon>Pseudomonadota</taxon>
        <taxon>Betaproteobacteria</taxon>
        <taxon>Nitrosomonadales</taxon>
        <taxon>Thiobacillaceae</taxon>
        <taxon>Thiobacillus</taxon>
    </lineage>
</organism>
<dbReference type="GO" id="GO:0051301">
    <property type="term" value="P:cell division"/>
    <property type="evidence" value="ECO:0007669"/>
    <property type="project" value="UniProtKB-UniRule"/>
</dbReference>
<feature type="region of interest" description="Disordered" evidence="9">
    <location>
        <begin position="43"/>
        <end position="75"/>
    </location>
</feature>
<dbReference type="AlphaFoldDB" id="Q3SGT5"/>
<protein>
    <recommendedName>
        <fullName evidence="8">Peptidoglycan-associated lipoprotein</fullName>
        <shortName evidence="8">PAL</shortName>
    </recommendedName>
</protein>
<evidence type="ECO:0000256" key="5">
    <source>
        <dbReference type="ARBA" id="ARBA00023237"/>
    </source>
</evidence>
<dbReference type="InterPro" id="IPR014169">
    <property type="entry name" value="Pal_lipo_C"/>
</dbReference>
<evidence type="ECO:0000256" key="3">
    <source>
        <dbReference type="ARBA" id="ARBA00023136"/>
    </source>
</evidence>
<comment type="function">
    <text evidence="8">Part of the Tol-Pal system, which plays a role in outer membrane invagination during cell division and is important for maintaining outer membrane integrity.</text>
</comment>
<dbReference type="PROSITE" id="PS01068">
    <property type="entry name" value="OMPA_1"/>
    <property type="match status" value="1"/>
</dbReference>
<dbReference type="InterPro" id="IPR006690">
    <property type="entry name" value="OMPA-like_CS"/>
</dbReference>
<dbReference type="NCBIfam" id="TIGR02802">
    <property type="entry name" value="Pal_lipo"/>
    <property type="match status" value="1"/>
</dbReference>
<feature type="domain" description="OmpA-like" evidence="11">
    <location>
        <begin position="72"/>
        <end position="188"/>
    </location>
</feature>
<dbReference type="EMBL" id="CP000116">
    <property type="protein sequence ID" value="AAZ98158.1"/>
    <property type="molecule type" value="Genomic_DNA"/>
</dbReference>
<feature type="chain" id="PRO_5004228852" description="Peptidoglycan-associated lipoprotein" evidence="10">
    <location>
        <begin position="26"/>
        <end position="188"/>
    </location>
</feature>
<reference evidence="12 13" key="1">
    <citation type="journal article" date="2006" name="J. Bacteriol.">
        <title>The genome sequence of the obligately chemolithoautotrophic, facultatively anaerobic bacterium Thiobacillus denitrificans.</title>
        <authorList>
            <person name="Beller H.R."/>
            <person name="Chain P.S."/>
            <person name="Letain T.E."/>
            <person name="Chakicherla A."/>
            <person name="Larimer F.W."/>
            <person name="Richardson P.M."/>
            <person name="Coleman M.A."/>
            <person name="Wood A.P."/>
            <person name="Kelly D.P."/>
        </authorList>
    </citation>
    <scope>NUCLEOTIDE SEQUENCE [LARGE SCALE GENOMIC DNA]</scope>
    <source>
        <strain evidence="12 13">ATCC 25259</strain>
    </source>
</reference>
<dbReference type="InterPro" id="IPR039001">
    <property type="entry name" value="Pal"/>
</dbReference>
<feature type="signal peptide" evidence="10">
    <location>
        <begin position="1"/>
        <end position="25"/>
    </location>
</feature>
<dbReference type="STRING" id="292415.Tbd_2205"/>
<dbReference type="HOGENOM" id="CLU_016890_9_4_4"/>
<evidence type="ECO:0000313" key="13">
    <source>
        <dbReference type="Proteomes" id="UP000008291"/>
    </source>
</evidence>
<dbReference type="InterPro" id="IPR036737">
    <property type="entry name" value="OmpA-like_sf"/>
</dbReference>
<gene>
    <name evidence="8" type="primary">pal</name>
    <name evidence="12" type="ordered locus">Tbd_2205</name>
</gene>